<proteinExistence type="predicted"/>
<accession>A0A6J7A050</accession>
<protein>
    <submittedName>
        <fullName evidence="1">Unannotated protein</fullName>
    </submittedName>
</protein>
<reference evidence="1" key="1">
    <citation type="submission" date="2020-05" db="EMBL/GenBank/DDBJ databases">
        <authorList>
            <person name="Chiriac C."/>
            <person name="Salcher M."/>
            <person name="Ghai R."/>
            <person name="Kavagutti S V."/>
        </authorList>
    </citation>
    <scope>NUCLEOTIDE SEQUENCE</scope>
</reference>
<evidence type="ECO:0000313" key="1">
    <source>
        <dbReference type="EMBL" id="CAB4825988.1"/>
    </source>
</evidence>
<organism evidence="1">
    <name type="scientific">freshwater metagenome</name>
    <dbReference type="NCBI Taxonomy" id="449393"/>
    <lineage>
        <taxon>unclassified sequences</taxon>
        <taxon>metagenomes</taxon>
        <taxon>ecological metagenomes</taxon>
    </lineage>
</organism>
<sequence length="164" mass="18233">MVLSALALVVVGVAQGDAGLIREHLYCTDKVQPFFFSQKRDRVARGFTPKAVIQALRGVHRKTRGFLIVERAESSPTLPNSLELGVLRDHRDNIGRLSYLSDVFIENAHNTLNSTGRVRPANQIMRSRRYEATSASGIRSCSIESRSRTVTAWSSSESKSNVMQ</sequence>
<dbReference type="AlphaFoldDB" id="A0A6J7A050"/>
<gene>
    <name evidence="1" type="ORF">UFOPK3046_02021</name>
</gene>
<dbReference type="EMBL" id="CAFAAQ010000273">
    <property type="protein sequence ID" value="CAB4825988.1"/>
    <property type="molecule type" value="Genomic_DNA"/>
</dbReference>
<name>A0A6J7A050_9ZZZZ</name>